<keyword evidence="5 7" id="KW-0378">Hydrolase</keyword>
<feature type="active site" evidence="6">
    <location>
        <position position="61"/>
    </location>
</feature>
<feature type="transmembrane region" description="Helical" evidence="7">
    <location>
        <begin position="30"/>
        <end position="52"/>
    </location>
</feature>
<comment type="subcellular location">
    <subcellularLocation>
        <location evidence="2">Cell membrane</location>
        <topology evidence="2">Single-pass type II membrane protein</topology>
    </subcellularLocation>
    <subcellularLocation>
        <location evidence="7">Membrane</location>
        <topology evidence="7">Single-pass type II membrane protein</topology>
    </subcellularLocation>
</comment>
<keyword evidence="7" id="KW-0472">Membrane</keyword>
<evidence type="ECO:0000256" key="7">
    <source>
        <dbReference type="RuleBase" id="RU362042"/>
    </source>
</evidence>
<evidence type="ECO:0000256" key="8">
    <source>
        <dbReference type="SAM" id="MobiDB-lite"/>
    </source>
</evidence>
<dbReference type="InterPro" id="IPR036286">
    <property type="entry name" value="LexA/Signal_pep-like_sf"/>
</dbReference>
<dbReference type="PRINTS" id="PR00727">
    <property type="entry name" value="LEADERPTASE"/>
</dbReference>
<dbReference type="CDD" id="cd06530">
    <property type="entry name" value="S26_SPase_I"/>
    <property type="match status" value="1"/>
</dbReference>
<feature type="region of interest" description="Disordered" evidence="8">
    <location>
        <begin position="1"/>
        <end position="21"/>
    </location>
</feature>
<dbReference type="EMBL" id="VOGB01000003">
    <property type="protein sequence ID" value="MQM72021.1"/>
    <property type="molecule type" value="Genomic_DNA"/>
</dbReference>
<evidence type="ECO:0000313" key="11">
    <source>
        <dbReference type="Proteomes" id="UP000473648"/>
    </source>
</evidence>
<reference evidence="10" key="1">
    <citation type="journal article" date="2020" name="Appl. Environ. Microbiol.">
        <title>Medium-Chain Fatty Acid Synthesis by 'Candidatus Weimeria bifida' gen. nov., sp. nov., and 'Candidatus Pseudoramibacter fermentans' sp. nov.</title>
        <authorList>
            <person name="Scarborough M.J."/>
            <person name="Myers K.S."/>
            <person name="Donohue T.J."/>
            <person name="Noguera D.R."/>
        </authorList>
    </citation>
    <scope>NUCLEOTIDE SEQUENCE</scope>
    <source>
        <strain evidence="10">EUB1.1</strain>
    </source>
</reference>
<evidence type="ECO:0000256" key="5">
    <source>
        <dbReference type="ARBA" id="ARBA00022801"/>
    </source>
</evidence>
<evidence type="ECO:0000259" key="9">
    <source>
        <dbReference type="Pfam" id="PF10502"/>
    </source>
</evidence>
<dbReference type="EC" id="3.4.21.89" evidence="4 7"/>
<dbReference type="Pfam" id="PF10502">
    <property type="entry name" value="Peptidase_S26"/>
    <property type="match status" value="1"/>
</dbReference>
<keyword evidence="7" id="KW-0645">Protease</keyword>
<dbReference type="PANTHER" id="PTHR43390:SF1">
    <property type="entry name" value="CHLOROPLAST PROCESSING PEPTIDASE"/>
    <property type="match status" value="1"/>
</dbReference>
<dbReference type="PROSITE" id="PS00760">
    <property type="entry name" value="SPASE_I_2"/>
    <property type="match status" value="1"/>
</dbReference>
<dbReference type="Gene3D" id="2.10.109.10">
    <property type="entry name" value="Umud Fragment, subunit A"/>
    <property type="match status" value="1"/>
</dbReference>
<keyword evidence="7" id="KW-1133">Transmembrane helix</keyword>
<feature type="active site" evidence="6">
    <location>
        <position position="99"/>
    </location>
</feature>
<organism evidence="10 11">
    <name type="scientific">Candidatus Pseudoramibacter fermentans</name>
    <dbReference type="NCBI Taxonomy" id="2594427"/>
    <lineage>
        <taxon>Bacteria</taxon>
        <taxon>Bacillati</taxon>
        <taxon>Bacillota</taxon>
        <taxon>Clostridia</taxon>
        <taxon>Eubacteriales</taxon>
        <taxon>Eubacteriaceae</taxon>
        <taxon>Pseudoramibacter</taxon>
    </lineage>
</organism>
<dbReference type="Proteomes" id="UP000473648">
    <property type="component" value="Unassembled WGS sequence"/>
</dbReference>
<evidence type="ECO:0000256" key="1">
    <source>
        <dbReference type="ARBA" id="ARBA00000677"/>
    </source>
</evidence>
<sequence length="183" mass="19570">MTEKLHDFQVAFHTPPPETPTDGFVRKSRALHLVSGVIAAAAIVAAVMCFVLGAARVSGNSMAPAYRDGTFVWFVRGGSTFSRGTVVSVTMPSGDHYIKRVVAGPGDTVDIADGKLIVNGKTVDEPYARGRTERQADGLMVYPYKLPASKYFVLGDNRAHSADSRIFGPVSAAQIQGRIVSTK</sequence>
<accession>A0A6L5GP12</accession>
<comment type="caution">
    <text evidence="10">The sequence shown here is derived from an EMBL/GenBank/DDBJ whole genome shotgun (WGS) entry which is preliminary data.</text>
</comment>
<proteinExistence type="inferred from homology"/>
<evidence type="ECO:0000256" key="4">
    <source>
        <dbReference type="ARBA" id="ARBA00013208"/>
    </source>
</evidence>
<dbReference type="GO" id="GO:0005886">
    <property type="term" value="C:plasma membrane"/>
    <property type="evidence" value="ECO:0007669"/>
    <property type="project" value="UniProtKB-SubCell"/>
</dbReference>
<dbReference type="GO" id="GO:0004252">
    <property type="term" value="F:serine-type endopeptidase activity"/>
    <property type="evidence" value="ECO:0007669"/>
    <property type="project" value="InterPro"/>
</dbReference>
<evidence type="ECO:0000256" key="6">
    <source>
        <dbReference type="PIRSR" id="PIRSR600223-1"/>
    </source>
</evidence>
<dbReference type="PROSITE" id="PS00761">
    <property type="entry name" value="SPASE_I_3"/>
    <property type="match status" value="1"/>
</dbReference>
<dbReference type="NCBIfam" id="TIGR02227">
    <property type="entry name" value="sigpep_I_bact"/>
    <property type="match status" value="1"/>
</dbReference>
<dbReference type="GO" id="GO:0009003">
    <property type="term" value="F:signal peptidase activity"/>
    <property type="evidence" value="ECO:0007669"/>
    <property type="project" value="UniProtKB-EC"/>
</dbReference>
<protein>
    <recommendedName>
        <fullName evidence="4 7">Signal peptidase I</fullName>
        <ecNumber evidence="4 7">3.4.21.89</ecNumber>
    </recommendedName>
</protein>
<feature type="domain" description="Peptidase S26" evidence="9">
    <location>
        <begin position="33"/>
        <end position="180"/>
    </location>
</feature>
<evidence type="ECO:0000256" key="3">
    <source>
        <dbReference type="ARBA" id="ARBA00009370"/>
    </source>
</evidence>
<evidence type="ECO:0000256" key="2">
    <source>
        <dbReference type="ARBA" id="ARBA00004401"/>
    </source>
</evidence>
<keyword evidence="11" id="KW-1185">Reference proteome</keyword>
<dbReference type="InterPro" id="IPR000223">
    <property type="entry name" value="Pept_S26A_signal_pept_1"/>
</dbReference>
<evidence type="ECO:0000313" key="10">
    <source>
        <dbReference type="EMBL" id="MQM72021.1"/>
    </source>
</evidence>
<name>A0A6L5GP12_9FIRM</name>
<gene>
    <name evidence="10" type="primary">lepB</name>
    <name evidence="10" type="ORF">FRC53_01005</name>
</gene>
<dbReference type="SUPFAM" id="SSF51306">
    <property type="entry name" value="LexA/Signal peptidase"/>
    <property type="match status" value="1"/>
</dbReference>
<dbReference type="InterPro" id="IPR019757">
    <property type="entry name" value="Pept_S26A_signal_pept_1_Lys-AS"/>
</dbReference>
<dbReference type="GO" id="GO:0006465">
    <property type="term" value="P:signal peptide processing"/>
    <property type="evidence" value="ECO:0007669"/>
    <property type="project" value="InterPro"/>
</dbReference>
<comment type="catalytic activity">
    <reaction evidence="1 7">
        <text>Cleavage of hydrophobic, N-terminal signal or leader sequences from secreted and periplasmic proteins.</text>
        <dbReference type="EC" id="3.4.21.89"/>
    </reaction>
</comment>
<dbReference type="AlphaFoldDB" id="A0A6L5GP12"/>
<dbReference type="InterPro" id="IPR019533">
    <property type="entry name" value="Peptidase_S26"/>
</dbReference>
<comment type="similarity">
    <text evidence="3 7">Belongs to the peptidase S26 family.</text>
</comment>
<dbReference type="InterPro" id="IPR019758">
    <property type="entry name" value="Pept_S26A_signal_pept_1_CS"/>
</dbReference>
<keyword evidence="7" id="KW-0812">Transmembrane</keyword>
<dbReference type="PANTHER" id="PTHR43390">
    <property type="entry name" value="SIGNAL PEPTIDASE I"/>
    <property type="match status" value="1"/>
</dbReference>